<name>A0ABQ9VF61_SAGOE</name>
<keyword evidence="3" id="KW-1185">Reference proteome</keyword>
<evidence type="ECO:0000313" key="2">
    <source>
        <dbReference type="EMBL" id="KAK2107700.1"/>
    </source>
</evidence>
<dbReference type="Proteomes" id="UP001266305">
    <property type="component" value="Unassembled WGS sequence"/>
</dbReference>
<feature type="region of interest" description="Disordered" evidence="1">
    <location>
        <begin position="52"/>
        <end position="93"/>
    </location>
</feature>
<sequence>MYEQRQTAGFGMIRSRSHGAHGPNCTDDSPLLRAGAGPDAWTPSAWVPDVQNGGLQYASSLPNRHRPVSPEPPRPRSHLLLRLSTVNSDCSIE</sequence>
<feature type="compositionally biased region" description="Polar residues" evidence="1">
    <location>
        <begin position="53"/>
        <end position="62"/>
    </location>
</feature>
<dbReference type="EMBL" id="JASSZA010000006">
    <property type="protein sequence ID" value="KAK2107700.1"/>
    <property type="molecule type" value="Genomic_DNA"/>
</dbReference>
<organism evidence="2 3">
    <name type="scientific">Saguinus oedipus</name>
    <name type="common">Cotton-top tamarin</name>
    <name type="synonym">Oedipomidas oedipus</name>
    <dbReference type="NCBI Taxonomy" id="9490"/>
    <lineage>
        <taxon>Eukaryota</taxon>
        <taxon>Metazoa</taxon>
        <taxon>Chordata</taxon>
        <taxon>Craniata</taxon>
        <taxon>Vertebrata</taxon>
        <taxon>Euteleostomi</taxon>
        <taxon>Mammalia</taxon>
        <taxon>Eutheria</taxon>
        <taxon>Euarchontoglires</taxon>
        <taxon>Primates</taxon>
        <taxon>Haplorrhini</taxon>
        <taxon>Platyrrhini</taxon>
        <taxon>Cebidae</taxon>
        <taxon>Callitrichinae</taxon>
        <taxon>Saguinus</taxon>
    </lineage>
</organism>
<proteinExistence type="predicted"/>
<evidence type="ECO:0000313" key="3">
    <source>
        <dbReference type="Proteomes" id="UP001266305"/>
    </source>
</evidence>
<accession>A0ABQ9VF61</accession>
<gene>
    <name evidence="2" type="ORF">P7K49_012865</name>
</gene>
<reference evidence="2 3" key="1">
    <citation type="submission" date="2023-05" db="EMBL/GenBank/DDBJ databases">
        <title>B98-5 Cell Line De Novo Hybrid Assembly: An Optical Mapping Approach.</title>
        <authorList>
            <person name="Kananen K."/>
            <person name="Auerbach J.A."/>
            <person name="Kautto E."/>
            <person name="Blachly J.S."/>
        </authorList>
    </citation>
    <scope>NUCLEOTIDE SEQUENCE [LARGE SCALE GENOMIC DNA]</scope>
    <source>
        <strain evidence="2">B95-8</strain>
        <tissue evidence="2">Cell line</tissue>
    </source>
</reference>
<protein>
    <submittedName>
        <fullName evidence="2">Uncharacterized protein</fullName>
    </submittedName>
</protein>
<comment type="caution">
    <text evidence="2">The sequence shown here is derived from an EMBL/GenBank/DDBJ whole genome shotgun (WGS) entry which is preliminary data.</text>
</comment>
<feature type="region of interest" description="Disordered" evidence="1">
    <location>
        <begin position="1"/>
        <end position="39"/>
    </location>
</feature>
<evidence type="ECO:0000256" key="1">
    <source>
        <dbReference type="SAM" id="MobiDB-lite"/>
    </source>
</evidence>